<keyword evidence="2" id="KW-1133">Transmembrane helix</keyword>
<dbReference type="GeneID" id="54360970"/>
<evidence type="ECO:0000256" key="2">
    <source>
        <dbReference type="SAM" id="Phobius"/>
    </source>
</evidence>
<accession>A0A6J3M554</accession>
<keyword evidence="4" id="KW-1185">Reference proteome</keyword>
<organism evidence="5">
    <name type="scientific">Dissoconium aciculare CBS 342.82</name>
    <dbReference type="NCBI Taxonomy" id="1314786"/>
    <lineage>
        <taxon>Eukaryota</taxon>
        <taxon>Fungi</taxon>
        <taxon>Dikarya</taxon>
        <taxon>Ascomycota</taxon>
        <taxon>Pezizomycotina</taxon>
        <taxon>Dothideomycetes</taxon>
        <taxon>Dothideomycetidae</taxon>
        <taxon>Mycosphaerellales</taxon>
        <taxon>Dissoconiaceae</taxon>
        <taxon>Dissoconium</taxon>
    </lineage>
</organism>
<dbReference type="Proteomes" id="UP000504637">
    <property type="component" value="Unplaced"/>
</dbReference>
<reference evidence="5" key="2">
    <citation type="submission" date="2020-04" db="EMBL/GenBank/DDBJ databases">
        <authorList>
            <consortium name="NCBI Genome Project"/>
        </authorList>
    </citation>
    <scope>NUCLEOTIDE SEQUENCE</scope>
    <source>
        <strain evidence="5">CBS 342.82</strain>
    </source>
</reference>
<feature type="transmembrane region" description="Helical" evidence="2">
    <location>
        <begin position="20"/>
        <end position="42"/>
    </location>
</feature>
<dbReference type="PANTHER" id="PTHR39614:SF2">
    <property type="entry name" value="INTEGRAL MEMBRANE PROTEIN"/>
    <property type="match status" value="1"/>
</dbReference>
<feature type="transmembrane region" description="Helical" evidence="2">
    <location>
        <begin position="181"/>
        <end position="204"/>
    </location>
</feature>
<keyword evidence="2" id="KW-0812">Transmembrane</keyword>
<dbReference type="PANTHER" id="PTHR39614">
    <property type="entry name" value="INTEGRAL MEMBRANE PROTEIN"/>
    <property type="match status" value="1"/>
</dbReference>
<feature type="transmembrane region" description="Helical" evidence="2">
    <location>
        <begin position="216"/>
        <end position="235"/>
    </location>
</feature>
<evidence type="ECO:0000313" key="5">
    <source>
        <dbReference type="RefSeq" id="XP_033460217.1"/>
    </source>
</evidence>
<feature type="transmembrane region" description="Helical" evidence="2">
    <location>
        <begin position="54"/>
        <end position="73"/>
    </location>
</feature>
<proteinExistence type="predicted"/>
<reference evidence="5" key="3">
    <citation type="submission" date="2025-08" db="UniProtKB">
        <authorList>
            <consortium name="RefSeq"/>
        </authorList>
    </citation>
    <scope>IDENTIFICATION</scope>
    <source>
        <strain evidence="5">CBS 342.82</strain>
    </source>
</reference>
<dbReference type="AlphaFoldDB" id="A0A6J3M554"/>
<gene>
    <name evidence="5" type="ORF">K489DRAFT_370750</name>
</gene>
<evidence type="ECO:0000259" key="3">
    <source>
        <dbReference type="Pfam" id="PF20684"/>
    </source>
</evidence>
<feature type="transmembrane region" description="Helical" evidence="2">
    <location>
        <begin position="93"/>
        <end position="122"/>
    </location>
</feature>
<feature type="region of interest" description="Disordered" evidence="1">
    <location>
        <begin position="357"/>
        <end position="380"/>
    </location>
</feature>
<evidence type="ECO:0000256" key="1">
    <source>
        <dbReference type="SAM" id="MobiDB-lite"/>
    </source>
</evidence>
<evidence type="ECO:0000313" key="4">
    <source>
        <dbReference type="Proteomes" id="UP000504637"/>
    </source>
</evidence>
<dbReference type="RefSeq" id="XP_033460217.1">
    <property type="nucleotide sequence ID" value="XM_033603170.1"/>
</dbReference>
<dbReference type="InterPro" id="IPR049326">
    <property type="entry name" value="Rhodopsin_dom_fungi"/>
</dbReference>
<feature type="transmembrane region" description="Helical" evidence="2">
    <location>
        <begin position="134"/>
        <end position="155"/>
    </location>
</feature>
<name>A0A6J3M554_9PEZI</name>
<feature type="transmembrane region" description="Helical" evidence="2">
    <location>
        <begin position="255"/>
        <end position="274"/>
    </location>
</feature>
<dbReference type="OrthoDB" id="3918601at2759"/>
<dbReference type="Pfam" id="PF20684">
    <property type="entry name" value="Fung_rhodopsin"/>
    <property type="match status" value="1"/>
</dbReference>
<feature type="domain" description="Rhodopsin" evidence="3">
    <location>
        <begin position="40"/>
        <end position="278"/>
    </location>
</feature>
<sequence length="380" mass="41071">MSDISPGIRFQDPLLGNSSPWIYVCSMWALVACTIFVSIRLWVRRLRYGLDDAICLLSFLSAAASCSTILSALSGGLGAPTPATDYEKCSSVAALIVSSICLLLLADGLSKCSTILLVVRIISSRASPLRFHRMVCWIAIGITTIWVAVSLGIYAGGCTRQCVLDPDDSPRTDCQAKGDRFIAVAAIGSLIEAVIFILATFFFGTLQMSWKTKSTTLILFAVRLPLVALSVIFTTQYSSYIHAVDHGLPNVTSGIYWQLALLSWIVISPCLQTLKSTIEALYTSGAVIDSTRSDASDSAFRLRQLSASSSGFSTTRRNQSIDARLLNSGPPSSWNRSYSQGYVDDMSILEDSHRYEAPNGLLGPSRSHFTGHHGGRESAG</sequence>
<reference evidence="5" key="1">
    <citation type="submission" date="2020-01" db="EMBL/GenBank/DDBJ databases">
        <authorList>
            <consortium name="DOE Joint Genome Institute"/>
            <person name="Haridas S."/>
            <person name="Albert R."/>
            <person name="Binder M."/>
            <person name="Bloem J."/>
            <person name="Labutti K."/>
            <person name="Salamov A."/>
            <person name="Andreopoulos B."/>
            <person name="Baker S.E."/>
            <person name="Barry K."/>
            <person name="Bills G."/>
            <person name="Bluhm B.H."/>
            <person name="Cannon C."/>
            <person name="Castanera R."/>
            <person name="Culley D.E."/>
            <person name="Daum C."/>
            <person name="Ezra D."/>
            <person name="Gonzalez J.B."/>
            <person name="Henrissat B."/>
            <person name="Kuo A."/>
            <person name="Liang C."/>
            <person name="Lipzen A."/>
            <person name="Lutzoni F."/>
            <person name="Magnuson J."/>
            <person name="Mondo S."/>
            <person name="Nolan M."/>
            <person name="Ohm R."/>
            <person name="Pangilinan J."/>
            <person name="Park H.-J."/>
            <person name="Ramirez L."/>
            <person name="Alfaro M."/>
            <person name="Sun H."/>
            <person name="Tritt A."/>
            <person name="Yoshinaga Y."/>
            <person name="Zwiers L.-H."/>
            <person name="Turgeon B.G."/>
            <person name="Goodwin S.B."/>
            <person name="Spatafora J.W."/>
            <person name="Crous P.W."/>
            <person name="Grigoriev I.V."/>
        </authorList>
    </citation>
    <scope>NUCLEOTIDE SEQUENCE</scope>
    <source>
        <strain evidence="5">CBS 342.82</strain>
    </source>
</reference>
<protein>
    <recommendedName>
        <fullName evidence="3">Rhodopsin domain-containing protein</fullName>
    </recommendedName>
</protein>
<keyword evidence="2" id="KW-0472">Membrane</keyword>